<comment type="pathway">
    <text evidence="1">Cofactor biosynthesis; ubiquinone biosynthesis.</text>
</comment>
<keyword evidence="1" id="KW-0411">Iron-sulfur</keyword>
<dbReference type="InterPro" id="IPR001539">
    <property type="entry name" value="Peptidase_U32"/>
</dbReference>
<accession>A0A0N0XHV7</accession>
<dbReference type="NCBIfam" id="NF011991">
    <property type="entry name" value="PRK15447.1"/>
    <property type="match status" value="1"/>
</dbReference>
<keyword evidence="1" id="KW-0831">Ubiquinone biosynthesis</keyword>
<sequence>MPNSMNLSLGPLLYYWPQATIQRFYAAACTWPVERVYLGEVVCSRRHEMRLGDWVDIAGTLQAAGKTVVLSSQALLESGGDLIALRKLAQAGYLIEANDPGAVKVAADAGLPFVAGPHLNIYSGATLDWYVGLGACRWVPPVEISRDTLNAVRAESQHTVPIEIFAHGHLPLAWSARCFTARHYDRNKDRCEFVCLEHPDGMVMRTREQQPFLRLNGIQTQSAACHSLWNLLPQLRDAGVSTLRISPQARHTGEWVNAWHAALQGESVQPDVAQWQPEGLVNGYWFGQPGITCQEAKT</sequence>
<dbReference type="EMBL" id="LAQT01000010">
    <property type="protein sequence ID" value="KPC52097.1"/>
    <property type="molecule type" value="Genomic_DNA"/>
</dbReference>
<dbReference type="InterPro" id="IPR051454">
    <property type="entry name" value="RNA/ubiquinone_mod_enzymes"/>
</dbReference>
<dbReference type="GO" id="GO:0046872">
    <property type="term" value="F:metal ion binding"/>
    <property type="evidence" value="ECO:0007669"/>
    <property type="project" value="UniProtKB-KW"/>
</dbReference>
<name>A0A0N0XHV7_9NEIS</name>
<dbReference type="InterPro" id="IPR043693">
    <property type="entry name" value="UbiV"/>
</dbReference>
<dbReference type="GO" id="GO:0051539">
    <property type="term" value="F:4 iron, 4 sulfur cluster binding"/>
    <property type="evidence" value="ECO:0007669"/>
    <property type="project" value="UniProtKB-UniRule"/>
</dbReference>
<dbReference type="AlphaFoldDB" id="A0A0N0XHV7"/>
<dbReference type="PATRIC" id="fig|857265.3.peg.2799"/>
<feature type="binding site" evidence="1">
    <location>
        <position position="178"/>
    </location>
    <ligand>
        <name>[4Fe-4S] cluster</name>
        <dbReference type="ChEBI" id="CHEBI:49883"/>
    </ligand>
</feature>
<protein>
    <recommendedName>
        <fullName evidence="1">Ubiquinone biosynthesis protein UbiV</fullName>
    </recommendedName>
</protein>
<gene>
    <name evidence="1" type="primary">ubiV</name>
    <name evidence="2" type="ORF">WG78_13595</name>
</gene>
<organism evidence="2 3">
    <name type="scientific">Amantichitinum ursilacus</name>
    <dbReference type="NCBI Taxonomy" id="857265"/>
    <lineage>
        <taxon>Bacteria</taxon>
        <taxon>Pseudomonadati</taxon>
        <taxon>Pseudomonadota</taxon>
        <taxon>Betaproteobacteria</taxon>
        <taxon>Neisseriales</taxon>
        <taxon>Chitinibacteraceae</taxon>
        <taxon>Amantichitinum</taxon>
    </lineage>
</organism>
<dbReference type="UniPathway" id="UPA00232"/>
<feature type="binding site" evidence="1">
    <location>
        <position position="195"/>
    </location>
    <ligand>
        <name>[4Fe-4S] cluster</name>
        <dbReference type="ChEBI" id="CHEBI:49883"/>
    </ligand>
</feature>
<comment type="cofactor">
    <cofactor evidence="1">
        <name>[4Fe-4S] cluster</name>
        <dbReference type="ChEBI" id="CHEBI:49883"/>
    </cofactor>
</comment>
<keyword evidence="1" id="KW-0479">Metal-binding</keyword>
<keyword evidence="1" id="KW-0408">Iron</keyword>
<dbReference type="RefSeq" id="WP_236692040.1">
    <property type="nucleotide sequence ID" value="NZ_LAQT01000010.1"/>
</dbReference>
<dbReference type="GO" id="GO:0006744">
    <property type="term" value="P:ubiquinone biosynthetic process"/>
    <property type="evidence" value="ECO:0007669"/>
    <property type="project" value="UniProtKB-UniRule"/>
</dbReference>
<proteinExistence type="inferred from homology"/>
<comment type="similarity">
    <text evidence="1">Belongs to the peptidase U32 family. UbiV subfamily.</text>
</comment>
<dbReference type="Proteomes" id="UP000037939">
    <property type="component" value="Unassembled WGS sequence"/>
</dbReference>
<reference evidence="2 3" key="1">
    <citation type="submission" date="2015-07" db="EMBL/GenBank/DDBJ databases">
        <title>Draft genome sequence of the Amantichitinum ursilacus IGB-41, a new chitin-degrading bacterium.</title>
        <authorList>
            <person name="Kirstahler P."/>
            <person name="Guenther M."/>
            <person name="Grumaz C."/>
            <person name="Rupp S."/>
            <person name="Zibek S."/>
            <person name="Sohn K."/>
        </authorList>
    </citation>
    <scope>NUCLEOTIDE SEQUENCE [LARGE SCALE GENOMIC DNA]</scope>
    <source>
        <strain evidence="2 3">IGB-41</strain>
    </source>
</reference>
<comment type="caution">
    <text evidence="2">The sequence shown here is derived from an EMBL/GenBank/DDBJ whole genome shotgun (WGS) entry which is preliminary data.</text>
</comment>
<keyword evidence="1" id="KW-0004">4Fe-4S</keyword>
<dbReference type="PANTHER" id="PTHR30217">
    <property type="entry name" value="PEPTIDASE U32 FAMILY"/>
    <property type="match status" value="1"/>
</dbReference>
<evidence type="ECO:0000313" key="3">
    <source>
        <dbReference type="Proteomes" id="UP000037939"/>
    </source>
</evidence>
<evidence type="ECO:0000313" key="2">
    <source>
        <dbReference type="EMBL" id="KPC52097.1"/>
    </source>
</evidence>
<comment type="function">
    <text evidence="1">Required for O(2)-independent ubiquinone (coenzyme Q) biosynthesis. Together with UbiU, is essential for the C6-hydroxylation reaction in the oxygen-independent ubiquinone biosynthesis pathway.</text>
</comment>
<feature type="binding site" evidence="1">
    <location>
        <position position="191"/>
    </location>
    <ligand>
        <name>[4Fe-4S] cluster</name>
        <dbReference type="ChEBI" id="CHEBI:49883"/>
    </ligand>
</feature>
<keyword evidence="3" id="KW-1185">Reference proteome</keyword>
<dbReference type="Pfam" id="PF01136">
    <property type="entry name" value="Peptidase_U32"/>
    <property type="match status" value="1"/>
</dbReference>
<dbReference type="PANTHER" id="PTHR30217:SF11">
    <property type="entry name" value="UBIQUINONE BIOSYNTHESIS PROTEIN UBIV"/>
    <property type="match status" value="1"/>
</dbReference>
<feature type="binding site" evidence="1">
    <location>
        <position position="43"/>
    </location>
    <ligand>
        <name>[4Fe-4S] cluster</name>
        <dbReference type="ChEBI" id="CHEBI:49883"/>
    </ligand>
</feature>
<dbReference type="HAMAP" id="MF_02233">
    <property type="entry name" value="UbiV"/>
    <property type="match status" value="1"/>
</dbReference>
<dbReference type="STRING" id="857265.WG78_13595"/>
<evidence type="ECO:0000256" key="1">
    <source>
        <dbReference type="HAMAP-Rule" id="MF_02233"/>
    </source>
</evidence>
<comment type="subunit">
    <text evidence="1">Forms a heterodimer with UbiU.</text>
</comment>